<evidence type="ECO:0000313" key="2">
    <source>
        <dbReference type="Proteomes" id="UP001595699"/>
    </source>
</evidence>
<name>A0ABV7YHI9_9ACTN</name>
<gene>
    <name evidence="1" type="ORF">ACFOUW_21980</name>
</gene>
<organism evidence="1 2">
    <name type="scientific">Tenggerimyces flavus</name>
    <dbReference type="NCBI Taxonomy" id="1708749"/>
    <lineage>
        <taxon>Bacteria</taxon>
        <taxon>Bacillati</taxon>
        <taxon>Actinomycetota</taxon>
        <taxon>Actinomycetes</taxon>
        <taxon>Propionibacteriales</taxon>
        <taxon>Nocardioidaceae</taxon>
        <taxon>Tenggerimyces</taxon>
    </lineage>
</organism>
<reference evidence="2" key="1">
    <citation type="journal article" date="2019" name="Int. J. Syst. Evol. Microbiol.">
        <title>The Global Catalogue of Microorganisms (GCM) 10K type strain sequencing project: providing services to taxonomists for standard genome sequencing and annotation.</title>
        <authorList>
            <consortium name="The Broad Institute Genomics Platform"/>
            <consortium name="The Broad Institute Genome Sequencing Center for Infectious Disease"/>
            <person name="Wu L."/>
            <person name="Ma J."/>
        </authorList>
    </citation>
    <scope>NUCLEOTIDE SEQUENCE [LARGE SCALE GENOMIC DNA]</scope>
    <source>
        <strain evidence="2">CGMCC 4.7241</strain>
    </source>
</reference>
<proteinExistence type="predicted"/>
<protein>
    <submittedName>
        <fullName evidence="1">Uncharacterized protein</fullName>
    </submittedName>
</protein>
<dbReference type="EMBL" id="JBHRZH010000019">
    <property type="protein sequence ID" value="MFC3763524.1"/>
    <property type="molecule type" value="Genomic_DNA"/>
</dbReference>
<dbReference type="RefSeq" id="WP_205115559.1">
    <property type="nucleotide sequence ID" value="NZ_JAFBCM010000001.1"/>
</dbReference>
<accession>A0ABV7YHI9</accession>
<keyword evidence="2" id="KW-1185">Reference proteome</keyword>
<comment type="caution">
    <text evidence="1">The sequence shown here is derived from an EMBL/GenBank/DDBJ whole genome shotgun (WGS) entry which is preliminary data.</text>
</comment>
<sequence length="74" mass="8096">MTEPSSLDTVLAGWATSVRLAADDVESMRRSIVARHDQPSGLPPQWWRTQGMQLANVFVQAHRQPVLAAAGWAA</sequence>
<evidence type="ECO:0000313" key="1">
    <source>
        <dbReference type="EMBL" id="MFC3763524.1"/>
    </source>
</evidence>
<dbReference type="Proteomes" id="UP001595699">
    <property type="component" value="Unassembled WGS sequence"/>
</dbReference>